<name>A0A9D4H1I3_DREPO</name>
<evidence type="ECO:0000313" key="2">
    <source>
        <dbReference type="Proteomes" id="UP000828390"/>
    </source>
</evidence>
<organism evidence="1 2">
    <name type="scientific">Dreissena polymorpha</name>
    <name type="common">Zebra mussel</name>
    <name type="synonym">Mytilus polymorpha</name>
    <dbReference type="NCBI Taxonomy" id="45954"/>
    <lineage>
        <taxon>Eukaryota</taxon>
        <taxon>Metazoa</taxon>
        <taxon>Spiralia</taxon>
        <taxon>Lophotrochozoa</taxon>
        <taxon>Mollusca</taxon>
        <taxon>Bivalvia</taxon>
        <taxon>Autobranchia</taxon>
        <taxon>Heteroconchia</taxon>
        <taxon>Euheterodonta</taxon>
        <taxon>Imparidentia</taxon>
        <taxon>Neoheterodontei</taxon>
        <taxon>Myida</taxon>
        <taxon>Dreissenoidea</taxon>
        <taxon>Dreissenidae</taxon>
        <taxon>Dreissena</taxon>
    </lineage>
</organism>
<keyword evidence="2" id="KW-1185">Reference proteome</keyword>
<dbReference type="EMBL" id="JAIWYP010000005">
    <property type="protein sequence ID" value="KAH3826692.1"/>
    <property type="molecule type" value="Genomic_DNA"/>
</dbReference>
<sequence length="77" mass="8151">MDRDSCAVGCVGHAHLALPSVDDKAQCPSCILLLHLLLGVGEKIQIIGNVNAVQLFPMYSVPSPSRYSRPSLCSVGT</sequence>
<accession>A0A9D4H1I3</accession>
<proteinExistence type="predicted"/>
<comment type="caution">
    <text evidence="1">The sequence shown here is derived from an EMBL/GenBank/DDBJ whole genome shotgun (WGS) entry which is preliminary data.</text>
</comment>
<evidence type="ECO:0000313" key="1">
    <source>
        <dbReference type="EMBL" id="KAH3826692.1"/>
    </source>
</evidence>
<gene>
    <name evidence="1" type="ORF">DPMN_128602</name>
</gene>
<dbReference type="Proteomes" id="UP000828390">
    <property type="component" value="Unassembled WGS sequence"/>
</dbReference>
<dbReference type="AlphaFoldDB" id="A0A9D4H1I3"/>
<reference evidence="1" key="1">
    <citation type="journal article" date="2019" name="bioRxiv">
        <title>The Genome of the Zebra Mussel, Dreissena polymorpha: A Resource for Invasive Species Research.</title>
        <authorList>
            <person name="McCartney M.A."/>
            <person name="Auch B."/>
            <person name="Kono T."/>
            <person name="Mallez S."/>
            <person name="Zhang Y."/>
            <person name="Obille A."/>
            <person name="Becker A."/>
            <person name="Abrahante J.E."/>
            <person name="Garbe J."/>
            <person name="Badalamenti J.P."/>
            <person name="Herman A."/>
            <person name="Mangelson H."/>
            <person name="Liachko I."/>
            <person name="Sullivan S."/>
            <person name="Sone E.D."/>
            <person name="Koren S."/>
            <person name="Silverstein K.A.T."/>
            <person name="Beckman K.B."/>
            <person name="Gohl D.M."/>
        </authorList>
    </citation>
    <scope>NUCLEOTIDE SEQUENCE</scope>
    <source>
        <strain evidence="1">Duluth1</strain>
        <tissue evidence="1">Whole animal</tissue>
    </source>
</reference>
<protein>
    <submittedName>
        <fullName evidence="1">Uncharacterized protein</fullName>
    </submittedName>
</protein>
<reference evidence="1" key="2">
    <citation type="submission" date="2020-11" db="EMBL/GenBank/DDBJ databases">
        <authorList>
            <person name="McCartney M.A."/>
            <person name="Auch B."/>
            <person name="Kono T."/>
            <person name="Mallez S."/>
            <person name="Becker A."/>
            <person name="Gohl D.M."/>
            <person name="Silverstein K.A.T."/>
            <person name="Koren S."/>
            <person name="Bechman K.B."/>
            <person name="Herman A."/>
            <person name="Abrahante J.E."/>
            <person name="Garbe J."/>
        </authorList>
    </citation>
    <scope>NUCLEOTIDE SEQUENCE</scope>
    <source>
        <strain evidence="1">Duluth1</strain>
        <tissue evidence="1">Whole animal</tissue>
    </source>
</reference>